<protein>
    <submittedName>
        <fullName evidence="1">WD-REPEATS-REGION domain-containing protein</fullName>
    </submittedName>
</protein>
<dbReference type="Proteomes" id="UP000623467">
    <property type="component" value="Unassembled WGS sequence"/>
</dbReference>
<organism evidence="1 2">
    <name type="scientific">Mycena sanguinolenta</name>
    <dbReference type="NCBI Taxonomy" id="230812"/>
    <lineage>
        <taxon>Eukaryota</taxon>
        <taxon>Fungi</taxon>
        <taxon>Dikarya</taxon>
        <taxon>Basidiomycota</taxon>
        <taxon>Agaricomycotina</taxon>
        <taxon>Agaricomycetes</taxon>
        <taxon>Agaricomycetidae</taxon>
        <taxon>Agaricales</taxon>
        <taxon>Marasmiineae</taxon>
        <taxon>Mycenaceae</taxon>
        <taxon>Mycena</taxon>
    </lineage>
</organism>
<proteinExistence type="predicted"/>
<dbReference type="EMBL" id="JACAZH010000011">
    <property type="protein sequence ID" value="KAF7355603.1"/>
    <property type="molecule type" value="Genomic_DNA"/>
</dbReference>
<evidence type="ECO:0000313" key="2">
    <source>
        <dbReference type="Proteomes" id="UP000623467"/>
    </source>
</evidence>
<gene>
    <name evidence="1" type="ORF">MSAN_01477500</name>
</gene>
<accession>A0A8H7D1T1</accession>
<evidence type="ECO:0000313" key="1">
    <source>
        <dbReference type="EMBL" id="KAF7355603.1"/>
    </source>
</evidence>
<dbReference type="AlphaFoldDB" id="A0A8H7D1T1"/>
<comment type="caution">
    <text evidence="1">The sequence shown here is derived from an EMBL/GenBank/DDBJ whole genome shotgun (WGS) entry which is preliminary data.</text>
</comment>
<name>A0A8H7D1T1_9AGAR</name>
<keyword evidence="2" id="KW-1185">Reference proteome</keyword>
<dbReference type="OrthoDB" id="3050272at2759"/>
<sequence length="172" mass="20517">MRAQRNEKLTLGYMRDHQPFDILPEEYFACAMPDRAEPPSFLYGFAVPFRGTFTASMEILRDMQRKIPAKYDWSDRKKYKSIDAICRYVESRIEGDIEFRVRQSLVDCNPDTLFIFYIYNSWMPRQPQAPEWLFELAGKVTQVFGDLGWKAPEPKWYIDNYMRAYDDSLDFN</sequence>
<reference evidence="1" key="1">
    <citation type="submission" date="2020-05" db="EMBL/GenBank/DDBJ databases">
        <title>Mycena genomes resolve the evolution of fungal bioluminescence.</title>
        <authorList>
            <person name="Tsai I.J."/>
        </authorList>
    </citation>
    <scope>NUCLEOTIDE SEQUENCE</scope>
    <source>
        <strain evidence="1">160909Yilan</strain>
    </source>
</reference>